<dbReference type="PANTHER" id="PTHR10972:SF76">
    <property type="entry name" value="OXYSTEROL-BINDING PROTEIN-RELATED PROTEIN 6"/>
    <property type="match status" value="1"/>
</dbReference>
<organism evidence="1 2">
    <name type="scientific">Ranitomeya imitator</name>
    <name type="common">mimic poison frog</name>
    <dbReference type="NCBI Taxonomy" id="111125"/>
    <lineage>
        <taxon>Eukaryota</taxon>
        <taxon>Metazoa</taxon>
        <taxon>Chordata</taxon>
        <taxon>Craniata</taxon>
        <taxon>Vertebrata</taxon>
        <taxon>Euteleostomi</taxon>
        <taxon>Amphibia</taxon>
        <taxon>Batrachia</taxon>
        <taxon>Anura</taxon>
        <taxon>Neobatrachia</taxon>
        <taxon>Hyloidea</taxon>
        <taxon>Dendrobatidae</taxon>
        <taxon>Dendrobatinae</taxon>
        <taxon>Ranitomeya</taxon>
    </lineage>
</organism>
<keyword evidence="2" id="KW-1185">Reference proteome</keyword>
<name>A0ABN9LI69_9NEOB</name>
<reference evidence="1" key="1">
    <citation type="submission" date="2023-07" db="EMBL/GenBank/DDBJ databases">
        <authorList>
            <person name="Stuckert A."/>
        </authorList>
    </citation>
    <scope>NUCLEOTIDE SEQUENCE</scope>
</reference>
<evidence type="ECO:0000313" key="2">
    <source>
        <dbReference type="Proteomes" id="UP001176940"/>
    </source>
</evidence>
<dbReference type="Proteomes" id="UP001176940">
    <property type="component" value="Unassembled WGS sequence"/>
</dbReference>
<dbReference type="SUPFAM" id="SSF144000">
    <property type="entry name" value="Oxysterol-binding protein-like"/>
    <property type="match status" value="1"/>
</dbReference>
<proteinExistence type="predicted"/>
<dbReference type="PANTHER" id="PTHR10972">
    <property type="entry name" value="OXYSTEROL-BINDING PROTEIN-RELATED"/>
    <property type="match status" value="1"/>
</dbReference>
<sequence>MDRGEENKAQDARGTWDRYGDCYVWNKVTTCIHNILSGRRWIEHYGEITIRNTKSSASTCKMTFIKVLCQLIMNSIMASQDLPLS</sequence>
<dbReference type="Gene3D" id="2.40.160.120">
    <property type="match status" value="1"/>
</dbReference>
<comment type="caution">
    <text evidence="1">The sequence shown here is derived from an EMBL/GenBank/DDBJ whole genome shotgun (WGS) entry which is preliminary data.</text>
</comment>
<protein>
    <submittedName>
        <fullName evidence="1">Uncharacterized protein</fullName>
    </submittedName>
</protein>
<dbReference type="InterPro" id="IPR000648">
    <property type="entry name" value="Oxysterol-bd"/>
</dbReference>
<accession>A0ABN9LI69</accession>
<dbReference type="EMBL" id="CAUEEQ010019935">
    <property type="protein sequence ID" value="CAJ0942334.1"/>
    <property type="molecule type" value="Genomic_DNA"/>
</dbReference>
<dbReference type="InterPro" id="IPR037239">
    <property type="entry name" value="OSBP_sf"/>
</dbReference>
<gene>
    <name evidence="1" type="ORF">RIMI_LOCUS9556675</name>
</gene>
<dbReference type="Pfam" id="PF01237">
    <property type="entry name" value="Oxysterol_BP"/>
    <property type="match status" value="1"/>
</dbReference>
<evidence type="ECO:0000313" key="1">
    <source>
        <dbReference type="EMBL" id="CAJ0942334.1"/>
    </source>
</evidence>